<dbReference type="GO" id="GO:0002949">
    <property type="term" value="P:tRNA threonylcarbamoyladenosine modification"/>
    <property type="evidence" value="ECO:0007669"/>
    <property type="project" value="TreeGrafter"/>
</dbReference>
<dbReference type="Proteomes" id="UP000499080">
    <property type="component" value="Unassembled WGS sequence"/>
</dbReference>
<dbReference type="PANTHER" id="PTHR15840">
    <property type="entry name" value="CGI-121 FAMILY MEMBER"/>
    <property type="match status" value="1"/>
</dbReference>
<evidence type="ECO:0000256" key="1">
    <source>
        <dbReference type="ARBA" id="ARBA00004123"/>
    </source>
</evidence>
<dbReference type="InterPro" id="IPR013926">
    <property type="entry name" value="CGI121/TPRKB"/>
</dbReference>
<reference evidence="6 7" key="1">
    <citation type="journal article" date="2019" name="Sci. Rep.">
        <title>Orb-weaving spider Araneus ventricosus genome elucidates the spidroin gene catalogue.</title>
        <authorList>
            <person name="Kono N."/>
            <person name="Nakamura H."/>
            <person name="Ohtoshi R."/>
            <person name="Moran D.A.P."/>
            <person name="Shinohara A."/>
            <person name="Yoshida Y."/>
            <person name="Fujiwara M."/>
            <person name="Mori M."/>
            <person name="Tomita M."/>
            <person name="Arakawa K."/>
        </authorList>
    </citation>
    <scope>NUCLEOTIDE SEQUENCE [LARGE SCALE GENOMIC DNA]</scope>
</reference>
<comment type="similarity">
    <text evidence="2 5">Belongs to the CGI121/TPRKB family.</text>
</comment>
<dbReference type="EMBL" id="BGPR01004082">
    <property type="protein sequence ID" value="GBM95706.1"/>
    <property type="molecule type" value="Genomic_DNA"/>
</dbReference>
<comment type="caution">
    <text evidence="6">The sequence shown here is derived from an EMBL/GenBank/DDBJ whole genome shotgun (WGS) entry which is preliminary data.</text>
</comment>
<dbReference type="GO" id="GO:0005829">
    <property type="term" value="C:cytosol"/>
    <property type="evidence" value="ECO:0007669"/>
    <property type="project" value="TreeGrafter"/>
</dbReference>
<evidence type="ECO:0000313" key="6">
    <source>
        <dbReference type="EMBL" id="GBM95706.1"/>
    </source>
</evidence>
<dbReference type="Pfam" id="PF08617">
    <property type="entry name" value="CGI-121"/>
    <property type="match status" value="1"/>
</dbReference>
<dbReference type="AlphaFoldDB" id="A0A4Y2K2F8"/>
<proteinExistence type="inferred from homology"/>
<keyword evidence="7" id="KW-1185">Reference proteome</keyword>
<dbReference type="InterPro" id="IPR036504">
    <property type="entry name" value="CGI121/TPRKB_sf"/>
</dbReference>
<dbReference type="NCBIfam" id="NF011465">
    <property type="entry name" value="PRK14886.1-1"/>
    <property type="match status" value="1"/>
</dbReference>
<evidence type="ECO:0000256" key="4">
    <source>
        <dbReference type="ARBA" id="ARBA00023242"/>
    </source>
</evidence>
<keyword evidence="4 5" id="KW-0539">Nucleus</keyword>
<evidence type="ECO:0000256" key="2">
    <source>
        <dbReference type="ARBA" id="ARBA00005546"/>
    </source>
</evidence>
<dbReference type="OrthoDB" id="329139at2759"/>
<protein>
    <submittedName>
        <fullName evidence="6">EKC/KEOPS complex subunit Tprkb</fullName>
    </submittedName>
</protein>
<name>A0A4Y2K2F8_ARAVE</name>
<evidence type="ECO:0000313" key="7">
    <source>
        <dbReference type="Proteomes" id="UP000499080"/>
    </source>
</evidence>
<dbReference type="GO" id="GO:0005634">
    <property type="term" value="C:nucleus"/>
    <property type="evidence" value="ECO:0007669"/>
    <property type="project" value="UniProtKB-SubCell"/>
</dbReference>
<dbReference type="PANTHER" id="PTHR15840:SF10">
    <property type="entry name" value="EKC_KEOPS COMPLEX SUBUNIT TPRKB"/>
    <property type="match status" value="1"/>
</dbReference>
<dbReference type="Gene3D" id="3.30.2380.10">
    <property type="entry name" value="CGI121/TPRKB"/>
    <property type="match status" value="1"/>
</dbReference>
<dbReference type="GO" id="GO:0000408">
    <property type="term" value="C:EKC/KEOPS complex"/>
    <property type="evidence" value="ECO:0007669"/>
    <property type="project" value="TreeGrafter"/>
</dbReference>
<keyword evidence="3" id="KW-0819">tRNA processing</keyword>
<evidence type="ECO:0000256" key="5">
    <source>
        <dbReference type="RuleBase" id="RU004398"/>
    </source>
</evidence>
<comment type="subcellular location">
    <subcellularLocation>
        <location evidence="1">Nucleus</location>
    </subcellularLocation>
</comment>
<evidence type="ECO:0000256" key="3">
    <source>
        <dbReference type="ARBA" id="ARBA00022694"/>
    </source>
</evidence>
<dbReference type="SUPFAM" id="SSF143870">
    <property type="entry name" value="PF0523-like"/>
    <property type="match status" value="1"/>
</dbReference>
<sequence length="170" mass="19271">MEAEIRSADVSFFLYEKIENMKEIKEFLMKGELKAAVVNPELVYNIDVLLFASHKSLYSLKYSQLKTKTIFTELLYNLSPTRSIRDSLTMFGAQDDGTTALFIVFGKEDGESANSLKTCIKGCLAPIDSLMNLRNLSKIKKVYKISDEINDEEAIYNYLVTKVASKEVLL</sequence>
<gene>
    <name evidence="6" type="primary">Tprkb</name>
    <name evidence="6" type="ORF">AVEN_93194_1</name>
</gene>
<organism evidence="6 7">
    <name type="scientific">Araneus ventricosus</name>
    <name type="common">Orbweaver spider</name>
    <name type="synonym">Epeira ventricosa</name>
    <dbReference type="NCBI Taxonomy" id="182803"/>
    <lineage>
        <taxon>Eukaryota</taxon>
        <taxon>Metazoa</taxon>
        <taxon>Ecdysozoa</taxon>
        <taxon>Arthropoda</taxon>
        <taxon>Chelicerata</taxon>
        <taxon>Arachnida</taxon>
        <taxon>Araneae</taxon>
        <taxon>Araneomorphae</taxon>
        <taxon>Entelegynae</taxon>
        <taxon>Araneoidea</taxon>
        <taxon>Araneidae</taxon>
        <taxon>Araneus</taxon>
    </lineage>
</organism>
<accession>A0A4Y2K2F8</accession>